<evidence type="ECO:0000313" key="4">
    <source>
        <dbReference type="Proteomes" id="UP000652761"/>
    </source>
</evidence>
<proteinExistence type="predicted"/>
<feature type="compositionally biased region" description="Polar residues" evidence="1">
    <location>
        <begin position="38"/>
        <end position="50"/>
    </location>
</feature>
<evidence type="ECO:0000256" key="2">
    <source>
        <dbReference type="SAM" id="Phobius"/>
    </source>
</evidence>
<keyword evidence="4" id="KW-1185">Reference proteome</keyword>
<feature type="region of interest" description="Disordered" evidence="1">
    <location>
        <begin position="1"/>
        <end position="85"/>
    </location>
</feature>
<dbReference type="EMBL" id="NMUH01003122">
    <property type="protein sequence ID" value="MQM03924.1"/>
    <property type="molecule type" value="Genomic_DNA"/>
</dbReference>
<evidence type="ECO:0000256" key="1">
    <source>
        <dbReference type="SAM" id="MobiDB-lite"/>
    </source>
</evidence>
<protein>
    <submittedName>
        <fullName evidence="3">Uncharacterized protein</fullName>
    </submittedName>
</protein>
<name>A0A843WIM3_COLES</name>
<dbReference type="Proteomes" id="UP000652761">
    <property type="component" value="Unassembled WGS sequence"/>
</dbReference>
<evidence type="ECO:0000313" key="3">
    <source>
        <dbReference type="EMBL" id="MQM03924.1"/>
    </source>
</evidence>
<dbReference type="AlphaFoldDB" id="A0A843WIM3"/>
<sequence>MTSKRPSTSSSRGGEEFDAGGRARGPHPHPIKHLLSSALFSHDTSSSSRLQHCPASPAVRCSEEEEQGRSSSDEEEETMMGKPGADGTTFFALLLLLSLFLSSAPLHCSAAFNRKQQQPPPPSVTKEYWSPPSSPRRPEPPSVDVGGKSSVVFPLYGNVYPDG</sequence>
<organism evidence="3 4">
    <name type="scientific">Colocasia esculenta</name>
    <name type="common">Wild taro</name>
    <name type="synonym">Arum esculentum</name>
    <dbReference type="NCBI Taxonomy" id="4460"/>
    <lineage>
        <taxon>Eukaryota</taxon>
        <taxon>Viridiplantae</taxon>
        <taxon>Streptophyta</taxon>
        <taxon>Embryophyta</taxon>
        <taxon>Tracheophyta</taxon>
        <taxon>Spermatophyta</taxon>
        <taxon>Magnoliopsida</taxon>
        <taxon>Liliopsida</taxon>
        <taxon>Araceae</taxon>
        <taxon>Aroideae</taxon>
        <taxon>Colocasieae</taxon>
        <taxon>Colocasia</taxon>
    </lineage>
</organism>
<accession>A0A843WIM3</accession>
<gene>
    <name evidence="3" type="ORF">Taro_036715</name>
</gene>
<keyword evidence="2" id="KW-0472">Membrane</keyword>
<comment type="caution">
    <text evidence="3">The sequence shown here is derived from an EMBL/GenBank/DDBJ whole genome shotgun (WGS) entry which is preliminary data.</text>
</comment>
<feature type="compositionally biased region" description="Polar residues" evidence="1">
    <location>
        <begin position="1"/>
        <end position="12"/>
    </location>
</feature>
<keyword evidence="2" id="KW-0812">Transmembrane</keyword>
<feature type="transmembrane region" description="Helical" evidence="2">
    <location>
        <begin position="90"/>
        <end position="112"/>
    </location>
</feature>
<reference evidence="3" key="1">
    <citation type="submission" date="2017-07" db="EMBL/GenBank/DDBJ databases">
        <title>Taro Niue Genome Assembly and Annotation.</title>
        <authorList>
            <person name="Atibalentja N."/>
            <person name="Keating K."/>
            <person name="Fields C.J."/>
        </authorList>
    </citation>
    <scope>NUCLEOTIDE SEQUENCE</scope>
    <source>
        <strain evidence="3">Niue_2</strain>
        <tissue evidence="3">Leaf</tissue>
    </source>
</reference>
<feature type="region of interest" description="Disordered" evidence="1">
    <location>
        <begin position="113"/>
        <end position="150"/>
    </location>
</feature>
<keyword evidence="2" id="KW-1133">Transmembrane helix</keyword>